<keyword evidence="12" id="KW-0808">Transferase</keyword>
<feature type="region of interest" description="Disordered" evidence="10">
    <location>
        <begin position="625"/>
        <end position="673"/>
    </location>
</feature>
<evidence type="ECO:0000256" key="8">
    <source>
        <dbReference type="PROSITE-ProRule" id="PRU00555"/>
    </source>
</evidence>
<dbReference type="GO" id="GO:0004623">
    <property type="term" value="F:phospholipase A2 activity"/>
    <property type="evidence" value="ECO:0007669"/>
    <property type="project" value="TreeGrafter"/>
</dbReference>
<feature type="signal peptide" evidence="9">
    <location>
        <begin position="1"/>
        <end position="19"/>
    </location>
</feature>
<gene>
    <name evidence="12" type="ORF">B0T11DRAFT_247795</name>
</gene>
<feature type="chain" id="PRO_5035489793" description="Lysophospholipase" evidence="9">
    <location>
        <begin position="20"/>
        <end position="704"/>
    </location>
</feature>
<protein>
    <recommendedName>
        <fullName evidence="2 9">Lysophospholipase</fullName>
        <ecNumber evidence="2 9">3.1.1.5</ecNumber>
    </recommendedName>
</protein>
<comment type="similarity">
    <text evidence="1 9">Belongs to the lysophospholipase family.</text>
</comment>
<evidence type="ECO:0000256" key="2">
    <source>
        <dbReference type="ARBA" id="ARBA00013274"/>
    </source>
</evidence>
<sequence length="704" mass="74787">MKSTASQILPLVFLGVALAQEGGVDPYAPDYVECPSNLSVRSAQDGLSDEEQSWRRRRGEKVRGSLASYLRTANIEGLDVDELVNDLGNDNYPIIGLSISGGGTQSGFGGLGIWQAFDDRYPPAVQAGTGGLTQLLSYISGLSGGGCVAVSTIAANDFKSLEEMNQNVNYTVDYTAGPSGNQSEFIGGIFENVGAKAEAGFPISVTDAFGQFWANYIPEDWMFKNYSEIASEGSVFSEGDGPMPIIVLTEVIPGQSPEIGNIMYPGNNATNGFNITSYEVTPLEFGSWAGGRIQAFIPTEYLGTTMSNGSAANSSECARGFDKFTFIQGSTANAYPAWFIDAFYDIPIFAKRGLESRQDDNSNDIPIPPDQEGNPLVQLVNGTAENFNQTFNQSMWATYPNPFQGYNEAMANVDELLLLDGSLTGETNPIRPLIIPEREVDFVIVYEASSDAAPYNWVNGTNLINTALAAAEGNIPFPTIPDVATLVTQNLTKQPTFFGCNSNTTAPLVLYLPNSPWSGFSNYSYLQSQFTENQLNVTWENAFNLATYGNGTVEPDWPQCLACAAIRGTVQRARKTLPEKCRQCFQRHCWNGVRANRTVTDADLDPQLRLDPSLSYQEWNDTVWNEGIEGGSGGGNGSGGDGGSGNGGDSGGDGGSGSGGGDGSGGSGGGNGSGASVNGERLFGLAGHLAWIALVLGLQGLLGL</sequence>
<evidence type="ECO:0000313" key="13">
    <source>
        <dbReference type="Proteomes" id="UP000813385"/>
    </source>
</evidence>
<dbReference type="PANTHER" id="PTHR10728:SF33">
    <property type="entry name" value="LYSOPHOSPHOLIPASE 1-RELATED"/>
    <property type="match status" value="1"/>
</dbReference>
<keyword evidence="4 8" id="KW-0378">Hydrolase</keyword>
<keyword evidence="6 8" id="KW-0443">Lipid metabolism</keyword>
<dbReference type="GO" id="GO:0016740">
    <property type="term" value="F:transferase activity"/>
    <property type="evidence" value="ECO:0007669"/>
    <property type="project" value="UniProtKB-KW"/>
</dbReference>
<dbReference type="OrthoDB" id="4084751at2759"/>
<dbReference type="Pfam" id="PF01735">
    <property type="entry name" value="PLA2_B"/>
    <property type="match status" value="1"/>
</dbReference>
<comment type="caution">
    <text evidence="12">The sequence shown here is derived from an EMBL/GenBank/DDBJ whole genome shotgun (WGS) entry which is preliminary data.</text>
</comment>
<evidence type="ECO:0000256" key="3">
    <source>
        <dbReference type="ARBA" id="ARBA00022729"/>
    </source>
</evidence>
<dbReference type="PROSITE" id="PS51210">
    <property type="entry name" value="PLA2C"/>
    <property type="match status" value="1"/>
</dbReference>
<evidence type="ECO:0000256" key="6">
    <source>
        <dbReference type="ARBA" id="ARBA00023098"/>
    </source>
</evidence>
<evidence type="ECO:0000259" key="11">
    <source>
        <dbReference type="PROSITE" id="PS51210"/>
    </source>
</evidence>
<evidence type="ECO:0000256" key="10">
    <source>
        <dbReference type="SAM" id="MobiDB-lite"/>
    </source>
</evidence>
<name>A0A8K0T4F8_9PEZI</name>
<evidence type="ECO:0000256" key="1">
    <source>
        <dbReference type="ARBA" id="ARBA00008780"/>
    </source>
</evidence>
<feature type="compositionally biased region" description="Gly residues" evidence="10">
    <location>
        <begin position="628"/>
        <end position="673"/>
    </location>
</feature>
<comment type="catalytic activity">
    <reaction evidence="9">
        <text>a 1-acyl-sn-glycero-3-phosphocholine + H2O = sn-glycerol 3-phosphocholine + a fatty acid + H(+)</text>
        <dbReference type="Rhea" id="RHEA:15177"/>
        <dbReference type="ChEBI" id="CHEBI:15377"/>
        <dbReference type="ChEBI" id="CHEBI:15378"/>
        <dbReference type="ChEBI" id="CHEBI:16870"/>
        <dbReference type="ChEBI" id="CHEBI:28868"/>
        <dbReference type="ChEBI" id="CHEBI:58168"/>
        <dbReference type="EC" id="3.1.1.5"/>
    </reaction>
</comment>
<dbReference type="Gene3D" id="3.40.1090.10">
    <property type="entry name" value="Cytosolic phospholipase A2 catalytic domain"/>
    <property type="match status" value="1"/>
</dbReference>
<dbReference type="InterPro" id="IPR002642">
    <property type="entry name" value="LysoPLipase_cat_dom"/>
</dbReference>
<proteinExistence type="inferred from homology"/>
<dbReference type="GO" id="GO:0046475">
    <property type="term" value="P:glycerophospholipid catabolic process"/>
    <property type="evidence" value="ECO:0007669"/>
    <property type="project" value="TreeGrafter"/>
</dbReference>
<keyword evidence="7" id="KW-0325">Glycoprotein</keyword>
<organism evidence="12 13">
    <name type="scientific">Plectosphaerella cucumerina</name>
    <dbReference type="NCBI Taxonomy" id="40658"/>
    <lineage>
        <taxon>Eukaryota</taxon>
        <taxon>Fungi</taxon>
        <taxon>Dikarya</taxon>
        <taxon>Ascomycota</taxon>
        <taxon>Pezizomycotina</taxon>
        <taxon>Sordariomycetes</taxon>
        <taxon>Hypocreomycetidae</taxon>
        <taxon>Glomerellales</taxon>
        <taxon>Plectosphaerellaceae</taxon>
        <taxon>Plectosphaerella</taxon>
    </lineage>
</organism>
<keyword evidence="13" id="KW-1185">Reference proteome</keyword>
<accession>A0A8K0T4F8</accession>
<dbReference type="GO" id="GO:0005829">
    <property type="term" value="C:cytosol"/>
    <property type="evidence" value="ECO:0007669"/>
    <property type="project" value="TreeGrafter"/>
</dbReference>
<dbReference type="InterPro" id="IPR016035">
    <property type="entry name" value="Acyl_Trfase/lysoPLipase"/>
</dbReference>
<evidence type="ECO:0000256" key="4">
    <source>
        <dbReference type="ARBA" id="ARBA00022801"/>
    </source>
</evidence>
<evidence type="ECO:0000256" key="5">
    <source>
        <dbReference type="ARBA" id="ARBA00022963"/>
    </source>
</evidence>
<dbReference type="EC" id="3.1.1.5" evidence="2 9"/>
<keyword evidence="3 9" id="KW-0732">Signal</keyword>
<reference evidence="12" key="1">
    <citation type="journal article" date="2021" name="Nat. Commun.">
        <title>Genetic determinants of endophytism in the Arabidopsis root mycobiome.</title>
        <authorList>
            <person name="Mesny F."/>
            <person name="Miyauchi S."/>
            <person name="Thiergart T."/>
            <person name="Pickel B."/>
            <person name="Atanasova L."/>
            <person name="Karlsson M."/>
            <person name="Huettel B."/>
            <person name="Barry K.W."/>
            <person name="Haridas S."/>
            <person name="Chen C."/>
            <person name="Bauer D."/>
            <person name="Andreopoulos W."/>
            <person name="Pangilinan J."/>
            <person name="LaButti K."/>
            <person name="Riley R."/>
            <person name="Lipzen A."/>
            <person name="Clum A."/>
            <person name="Drula E."/>
            <person name="Henrissat B."/>
            <person name="Kohler A."/>
            <person name="Grigoriev I.V."/>
            <person name="Martin F.M."/>
            <person name="Hacquard S."/>
        </authorList>
    </citation>
    <scope>NUCLEOTIDE SEQUENCE</scope>
    <source>
        <strain evidence="12">MPI-CAGE-AT-0016</strain>
    </source>
</reference>
<dbReference type="AlphaFoldDB" id="A0A8K0T4F8"/>
<dbReference type="GO" id="GO:0004622">
    <property type="term" value="F:phosphatidylcholine lysophospholipase activity"/>
    <property type="evidence" value="ECO:0007669"/>
    <property type="project" value="UniProtKB-EC"/>
</dbReference>
<dbReference type="Proteomes" id="UP000813385">
    <property type="component" value="Unassembled WGS sequence"/>
</dbReference>
<dbReference type="SMART" id="SM00022">
    <property type="entry name" value="PLAc"/>
    <property type="match status" value="1"/>
</dbReference>
<keyword evidence="5 8" id="KW-0442">Lipid degradation</keyword>
<evidence type="ECO:0000256" key="7">
    <source>
        <dbReference type="ARBA" id="ARBA00023180"/>
    </source>
</evidence>
<dbReference type="SUPFAM" id="SSF52151">
    <property type="entry name" value="FabD/lysophospholipase-like"/>
    <property type="match status" value="1"/>
</dbReference>
<evidence type="ECO:0000256" key="9">
    <source>
        <dbReference type="RuleBase" id="RU362103"/>
    </source>
</evidence>
<feature type="domain" description="PLA2c" evidence="11">
    <location>
        <begin position="33"/>
        <end position="595"/>
    </location>
</feature>
<dbReference type="EMBL" id="JAGPXD010000007">
    <property type="protein sequence ID" value="KAH7347381.1"/>
    <property type="molecule type" value="Genomic_DNA"/>
</dbReference>
<evidence type="ECO:0000313" key="12">
    <source>
        <dbReference type="EMBL" id="KAH7347381.1"/>
    </source>
</evidence>
<dbReference type="PANTHER" id="PTHR10728">
    <property type="entry name" value="CYTOSOLIC PHOSPHOLIPASE A2"/>
    <property type="match status" value="1"/>
</dbReference>